<sequence length="106" mass="11299">MPFKYGFLLAAIILSLLHAVLSAPQQVQIDRAAGPLPDGRGRYPNNRGGYSVERAAGPLPDNRGGRYPYNGNGGRIPNGASVDVVPASDVGRRGFSVDPVYEYGKK</sequence>
<feature type="signal peptide" evidence="2">
    <location>
        <begin position="1"/>
        <end position="22"/>
    </location>
</feature>
<organism evidence="3 4">
    <name type="scientific">Callosobruchus maculatus</name>
    <name type="common">Southern cowpea weevil</name>
    <name type="synonym">Pulse bruchid</name>
    <dbReference type="NCBI Taxonomy" id="64391"/>
    <lineage>
        <taxon>Eukaryota</taxon>
        <taxon>Metazoa</taxon>
        <taxon>Ecdysozoa</taxon>
        <taxon>Arthropoda</taxon>
        <taxon>Hexapoda</taxon>
        <taxon>Insecta</taxon>
        <taxon>Pterygota</taxon>
        <taxon>Neoptera</taxon>
        <taxon>Endopterygota</taxon>
        <taxon>Coleoptera</taxon>
        <taxon>Polyphaga</taxon>
        <taxon>Cucujiformia</taxon>
        <taxon>Chrysomeloidea</taxon>
        <taxon>Chrysomelidae</taxon>
        <taxon>Bruchinae</taxon>
        <taxon>Bruchini</taxon>
        <taxon>Callosobruchus</taxon>
    </lineage>
</organism>
<gene>
    <name evidence="3" type="ORF">CALMAC_LOCUS11259</name>
</gene>
<evidence type="ECO:0000313" key="3">
    <source>
        <dbReference type="EMBL" id="VEN50509.1"/>
    </source>
</evidence>
<keyword evidence="4" id="KW-1185">Reference proteome</keyword>
<evidence type="ECO:0000256" key="2">
    <source>
        <dbReference type="SAM" id="SignalP"/>
    </source>
</evidence>
<proteinExistence type="predicted"/>
<feature type="region of interest" description="Disordered" evidence="1">
    <location>
        <begin position="32"/>
        <end position="80"/>
    </location>
</feature>
<reference evidence="3 4" key="1">
    <citation type="submission" date="2019-01" db="EMBL/GenBank/DDBJ databases">
        <authorList>
            <person name="Sayadi A."/>
        </authorList>
    </citation>
    <scope>NUCLEOTIDE SEQUENCE [LARGE SCALE GENOMIC DNA]</scope>
</reference>
<protein>
    <submittedName>
        <fullName evidence="3">Uncharacterized protein</fullName>
    </submittedName>
</protein>
<accession>A0A653CS34</accession>
<feature type="chain" id="PRO_5025056498" evidence="2">
    <location>
        <begin position="23"/>
        <end position="106"/>
    </location>
</feature>
<dbReference type="EMBL" id="CAACVG010008629">
    <property type="protein sequence ID" value="VEN50509.1"/>
    <property type="molecule type" value="Genomic_DNA"/>
</dbReference>
<name>A0A653CS34_CALMS</name>
<dbReference type="AlphaFoldDB" id="A0A653CS34"/>
<dbReference type="OrthoDB" id="6690428at2759"/>
<keyword evidence="2" id="KW-0732">Signal</keyword>
<dbReference type="Proteomes" id="UP000410492">
    <property type="component" value="Unassembled WGS sequence"/>
</dbReference>
<evidence type="ECO:0000256" key="1">
    <source>
        <dbReference type="SAM" id="MobiDB-lite"/>
    </source>
</evidence>
<evidence type="ECO:0000313" key="4">
    <source>
        <dbReference type="Proteomes" id="UP000410492"/>
    </source>
</evidence>